<reference evidence="2" key="1">
    <citation type="journal article" date="2023" name="Front. Plant Sci.">
        <title>Chromosomal-level genome assembly of Melastoma candidum provides insights into trichome evolution.</title>
        <authorList>
            <person name="Zhong Y."/>
            <person name="Wu W."/>
            <person name="Sun C."/>
            <person name="Zou P."/>
            <person name="Liu Y."/>
            <person name="Dai S."/>
            <person name="Zhou R."/>
        </authorList>
    </citation>
    <scope>NUCLEOTIDE SEQUENCE [LARGE SCALE GENOMIC DNA]</scope>
</reference>
<evidence type="ECO:0000313" key="2">
    <source>
        <dbReference type="Proteomes" id="UP001057402"/>
    </source>
</evidence>
<organism evidence="1 2">
    <name type="scientific">Melastoma candidum</name>
    <dbReference type="NCBI Taxonomy" id="119954"/>
    <lineage>
        <taxon>Eukaryota</taxon>
        <taxon>Viridiplantae</taxon>
        <taxon>Streptophyta</taxon>
        <taxon>Embryophyta</taxon>
        <taxon>Tracheophyta</taxon>
        <taxon>Spermatophyta</taxon>
        <taxon>Magnoliopsida</taxon>
        <taxon>eudicotyledons</taxon>
        <taxon>Gunneridae</taxon>
        <taxon>Pentapetalae</taxon>
        <taxon>rosids</taxon>
        <taxon>malvids</taxon>
        <taxon>Myrtales</taxon>
        <taxon>Melastomataceae</taxon>
        <taxon>Melastomatoideae</taxon>
        <taxon>Melastomateae</taxon>
        <taxon>Melastoma</taxon>
    </lineage>
</organism>
<proteinExistence type="predicted"/>
<protein>
    <submittedName>
        <fullName evidence="1">Uncharacterized protein</fullName>
    </submittedName>
</protein>
<name>A0ACB9R176_9MYRT</name>
<dbReference type="Proteomes" id="UP001057402">
    <property type="component" value="Chromosome 4"/>
</dbReference>
<gene>
    <name evidence="1" type="ORF">MLD38_010299</name>
</gene>
<sequence length="258" mass="27083">MSPEVHGGGGGGGGTSSGDSTAVEVLENSVPTTLSEIEKVVLAATGVIAVAVGDDGVAGRQEAGGSLGKGDKSREDESGSRYVVAKADVSKKDAPAVENDSFVIDIRPRKAPGGCFEGEKICRICHLSSEQALDSNMPKVVAAGKISRAASFGAELILLGCGCKDDLGTAHRHCAEAWFKLKGNRFCEICGESAKHVSGVGDSRFMEEGHDERGIASTSMSLSERGADCWRRQPFCNFLMACLVMAFVLPCFFRANLF</sequence>
<dbReference type="EMBL" id="CM042883">
    <property type="protein sequence ID" value="KAI4372011.1"/>
    <property type="molecule type" value="Genomic_DNA"/>
</dbReference>
<comment type="caution">
    <text evidence="1">The sequence shown here is derived from an EMBL/GenBank/DDBJ whole genome shotgun (WGS) entry which is preliminary data.</text>
</comment>
<evidence type="ECO:0000313" key="1">
    <source>
        <dbReference type="EMBL" id="KAI4372011.1"/>
    </source>
</evidence>
<accession>A0ACB9R176</accession>
<keyword evidence="2" id="KW-1185">Reference proteome</keyword>